<dbReference type="EMBL" id="CAJFDH010000001">
    <property type="protein sequence ID" value="CAD5207931.1"/>
    <property type="molecule type" value="Genomic_DNA"/>
</dbReference>
<reference evidence="2" key="1">
    <citation type="submission" date="2020-09" db="EMBL/GenBank/DDBJ databases">
        <authorList>
            <person name="Kikuchi T."/>
        </authorList>
    </citation>
    <scope>NUCLEOTIDE SEQUENCE</scope>
    <source>
        <strain evidence="2">SH1</strain>
    </source>
</reference>
<keyword evidence="3" id="KW-1185">Reference proteome</keyword>
<evidence type="ECO:0000313" key="3">
    <source>
        <dbReference type="Proteomes" id="UP000614601"/>
    </source>
</evidence>
<dbReference type="Proteomes" id="UP000614601">
    <property type="component" value="Unassembled WGS sequence"/>
</dbReference>
<dbReference type="InterPro" id="IPR011060">
    <property type="entry name" value="RibuloseP-bd_barrel"/>
</dbReference>
<dbReference type="InterPro" id="IPR005137">
    <property type="entry name" value="BtpA"/>
</dbReference>
<dbReference type="Pfam" id="PF03437">
    <property type="entry name" value="BtpA"/>
    <property type="match status" value="1"/>
</dbReference>
<dbReference type="EMBL" id="CAJFCW020000001">
    <property type="protein sequence ID" value="CAG9086871.1"/>
    <property type="molecule type" value="Genomic_DNA"/>
</dbReference>
<evidence type="ECO:0000313" key="2">
    <source>
        <dbReference type="EMBL" id="CAD5207931.1"/>
    </source>
</evidence>
<evidence type="ECO:0008006" key="4">
    <source>
        <dbReference type="Google" id="ProtNLM"/>
    </source>
</evidence>
<proteinExistence type="inferred from homology"/>
<gene>
    <name evidence="2" type="ORF">BOKJ2_LOCUS2444</name>
</gene>
<comment type="similarity">
    <text evidence="1">Belongs to the BtpA family.</text>
</comment>
<dbReference type="Proteomes" id="UP000783686">
    <property type="component" value="Unassembled WGS sequence"/>
</dbReference>
<dbReference type="PANTHER" id="PTHR21381:SF3">
    <property type="entry name" value="SGC REGION PROTEIN SGCQ-RELATED"/>
    <property type="match status" value="1"/>
</dbReference>
<protein>
    <recommendedName>
        <fullName evidence="4">BtpA family protein</fullName>
    </recommendedName>
</protein>
<dbReference type="PIRSF" id="PIRSF005956">
    <property type="entry name" value="BtpA"/>
    <property type="match status" value="1"/>
</dbReference>
<name>A0A811JXF3_9BILA</name>
<dbReference type="AlphaFoldDB" id="A0A811JXF3"/>
<comment type="caution">
    <text evidence="2">The sequence shown here is derived from an EMBL/GenBank/DDBJ whole genome shotgun (WGS) entry which is preliminary data.</text>
</comment>
<sequence>MVHFPALHGTPLNNMSMSEMSKLVRQEVSQYAEARVDGIIFENMHDVPYIMSRKIGPEIVAAVTRLCADGVDVLGVDRKKFLLGVQVLAQGNREAIAVAQSTGLDFIRAECFAFSHIADEGWMDGCAGDLLRYRRQISADNIAIFTDLKKKHSSHSVTADITLGDSAKAGDFFLADGFIVTGHATGEPAIPKDFSDVKKAAKLPVLIGSGVTLGNWREYVNSNGFIVGSHFKINGDWRNPISVPIVKEFMKDVKTYGASARNDHKAKEVL</sequence>
<organism evidence="2 3">
    <name type="scientific">Bursaphelenchus okinawaensis</name>
    <dbReference type="NCBI Taxonomy" id="465554"/>
    <lineage>
        <taxon>Eukaryota</taxon>
        <taxon>Metazoa</taxon>
        <taxon>Ecdysozoa</taxon>
        <taxon>Nematoda</taxon>
        <taxon>Chromadorea</taxon>
        <taxon>Rhabditida</taxon>
        <taxon>Tylenchina</taxon>
        <taxon>Tylenchomorpha</taxon>
        <taxon>Aphelenchoidea</taxon>
        <taxon>Aphelenchoididae</taxon>
        <taxon>Bursaphelenchus</taxon>
    </lineage>
</organism>
<accession>A0A811JXF3</accession>
<evidence type="ECO:0000256" key="1">
    <source>
        <dbReference type="ARBA" id="ARBA00006007"/>
    </source>
</evidence>
<dbReference type="OrthoDB" id="10045006at2759"/>
<dbReference type="PANTHER" id="PTHR21381">
    <property type="entry name" value="ZGC:162297"/>
    <property type="match status" value="1"/>
</dbReference>
<dbReference type="SUPFAM" id="SSF51366">
    <property type="entry name" value="Ribulose-phoshate binding barrel"/>
    <property type="match status" value="1"/>
</dbReference>